<accession>A0ABQ9XI19</accession>
<keyword evidence="2" id="KW-1185">Reference proteome</keyword>
<protein>
    <submittedName>
        <fullName evidence="1">Uncharacterized protein</fullName>
    </submittedName>
</protein>
<organism evidence="1 2">
    <name type="scientific">Blattamonas nauphoetae</name>
    <dbReference type="NCBI Taxonomy" id="2049346"/>
    <lineage>
        <taxon>Eukaryota</taxon>
        <taxon>Metamonada</taxon>
        <taxon>Preaxostyla</taxon>
        <taxon>Oxymonadida</taxon>
        <taxon>Blattamonas</taxon>
    </lineage>
</organism>
<name>A0ABQ9XI19_9EUKA</name>
<reference evidence="1 2" key="1">
    <citation type="journal article" date="2022" name="bioRxiv">
        <title>Genomics of Preaxostyla Flagellates Illuminates Evolutionary Transitions and the Path Towards Mitochondrial Loss.</title>
        <authorList>
            <person name="Novak L.V.F."/>
            <person name="Treitli S.C."/>
            <person name="Pyrih J."/>
            <person name="Halakuc P."/>
            <person name="Pipaliya S.V."/>
            <person name="Vacek V."/>
            <person name="Brzon O."/>
            <person name="Soukal P."/>
            <person name="Eme L."/>
            <person name="Dacks J.B."/>
            <person name="Karnkowska A."/>
            <person name="Elias M."/>
            <person name="Hampl V."/>
        </authorList>
    </citation>
    <scope>NUCLEOTIDE SEQUENCE [LARGE SCALE GENOMIC DNA]</scope>
    <source>
        <strain evidence="1">NAU3</strain>
        <tissue evidence="1">Gut</tissue>
    </source>
</reference>
<dbReference type="Proteomes" id="UP001281761">
    <property type="component" value="Unassembled WGS sequence"/>
</dbReference>
<dbReference type="EMBL" id="JARBJD010000139">
    <property type="protein sequence ID" value="KAK2950277.1"/>
    <property type="molecule type" value="Genomic_DNA"/>
</dbReference>
<gene>
    <name evidence="1" type="ORF">BLNAU_14769</name>
</gene>
<sequence length="851" mass="97765">MLQQIHPEGDEIILSTPTPSDLRLILQDSVTNDDLREGCISLFEQVNSEVKLTQIEVFHAVHFLEYTTIHNEHREYPHKLLLETIFPEEEKRPTKLTSSLIKLVCHPSNKLRAAALSFFDVGISNSSMDFALAMAMTGLLPQLFEILKPHEIPINGTTIEFHRHITSIVDRFVDCSIPDLLGKAEVDSSSDSDQMLMSELIEPLFRSMCAYLRHLITPPACPTDFHIGLQLWSNIAIYRKYFMFRYYDFANPHVAHFHDEMISNMAEELASSLDLPSTRAELPRHLIFYAGRPSNPSWVKIFASILVRLDEGRQCSDLGVHALLFLVSHRASEVKLDFQPDGPFSIKIGGRIVSSLDLPSKSHWARLILNRPQHAAAVLATFPQFRYEIEDDALARDLKSGWFSKLFEAVDPSKLPFTNEFKSLHTQLIHITRHYLYKIWQFENSKEHDPSRSELDEICLSFHQLTKDYLVHLSLHPFTLISKNASYSIIDLLTDFFRLSLKDCLTQHYRDEMRKEMDAAALSLSSPPFLLTSELVCDLTDDEIMNVVDRIVALLESDTPLDDDTILRMCTFHTNQLKSVYLPELFRKAGRTTEQYFHAFKCLISLPFDYFTLCPIKCLLTPKPKTLQPTLDEWDEVDLATVGVVMPTIDENRLSFDSASLQLLHLAVEVLPQISHCASRLTLSQLERLISPSISVINKFFLRRCSSDFNDNTCKIIFVRISRLCNCPKIAQCLSRTGFFSRIVDGLLDEQTFNTCVRFFDIFLLHPPDSGNERGNRKKLRRRVPLLLEEGLQDVVDFLFVRKKDSIKESNRIIRIREVMQFLGTNWNIKSVRTNCLEEDLSEESESDDTD</sequence>
<proteinExistence type="predicted"/>
<evidence type="ECO:0000313" key="2">
    <source>
        <dbReference type="Proteomes" id="UP001281761"/>
    </source>
</evidence>
<comment type="caution">
    <text evidence="1">The sequence shown here is derived from an EMBL/GenBank/DDBJ whole genome shotgun (WGS) entry which is preliminary data.</text>
</comment>
<evidence type="ECO:0000313" key="1">
    <source>
        <dbReference type="EMBL" id="KAK2950277.1"/>
    </source>
</evidence>